<dbReference type="PROSITE" id="PS51352">
    <property type="entry name" value="THIOREDOXIN_2"/>
    <property type="match status" value="1"/>
</dbReference>
<dbReference type="InterPro" id="IPR036249">
    <property type="entry name" value="Thioredoxin-like_sf"/>
</dbReference>
<dbReference type="InterPro" id="IPR050217">
    <property type="entry name" value="Peroxiredoxin"/>
</dbReference>
<dbReference type="GeneID" id="68114833"/>
<gene>
    <name evidence="7" type="ORF">FDP41_007615</name>
</gene>
<feature type="region of interest" description="Disordered" evidence="5">
    <location>
        <begin position="352"/>
        <end position="413"/>
    </location>
</feature>
<keyword evidence="2" id="KW-0049">Antioxidant</keyword>
<dbReference type="PANTHER" id="PTHR10681:SF171">
    <property type="entry name" value="PEROXIREDOXIN 4"/>
    <property type="match status" value="1"/>
</dbReference>
<dbReference type="SUPFAM" id="SSF52833">
    <property type="entry name" value="Thioredoxin-like"/>
    <property type="match status" value="1"/>
</dbReference>
<organism evidence="7 8">
    <name type="scientific">Naegleria fowleri</name>
    <name type="common">Brain eating amoeba</name>
    <dbReference type="NCBI Taxonomy" id="5763"/>
    <lineage>
        <taxon>Eukaryota</taxon>
        <taxon>Discoba</taxon>
        <taxon>Heterolobosea</taxon>
        <taxon>Tetramitia</taxon>
        <taxon>Eutetramitia</taxon>
        <taxon>Vahlkampfiidae</taxon>
        <taxon>Naegleria</taxon>
    </lineage>
</organism>
<keyword evidence="8" id="KW-1185">Reference proteome</keyword>
<accession>A0A6A5CDP0</accession>
<evidence type="ECO:0000256" key="4">
    <source>
        <dbReference type="ARBA" id="ARBA00023284"/>
    </source>
</evidence>
<dbReference type="Gene3D" id="3.40.30.10">
    <property type="entry name" value="Glutaredoxin"/>
    <property type="match status" value="2"/>
</dbReference>
<dbReference type="GO" id="GO:0005829">
    <property type="term" value="C:cytosol"/>
    <property type="evidence" value="ECO:0007669"/>
    <property type="project" value="TreeGrafter"/>
</dbReference>
<dbReference type="Pfam" id="PF00578">
    <property type="entry name" value="AhpC-TSA"/>
    <property type="match status" value="2"/>
</dbReference>
<evidence type="ECO:0000259" key="6">
    <source>
        <dbReference type="PROSITE" id="PS51352"/>
    </source>
</evidence>
<dbReference type="InterPro" id="IPR000866">
    <property type="entry name" value="AhpC/TSA"/>
</dbReference>
<evidence type="ECO:0000313" key="7">
    <source>
        <dbReference type="EMBL" id="KAF0983700.1"/>
    </source>
</evidence>
<dbReference type="VEuPathDB" id="AmoebaDB:NfTy_007140"/>
<evidence type="ECO:0000256" key="1">
    <source>
        <dbReference type="ARBA" id="ARBA00022559"/>
    </source>
</evidence>
<feature type="region of interest" description="Disordered" evidence="5">
    <location>
        <begin position="186"/>
        <end position="223"/>
    </location>
</feature>
<feature type="compositionally biased region" description="Low complexity" evidence="5">
    <location>
        <begin position="187"/>
        <end position="209"/>
    </location>
</feature>
<sequence length="465" mass="52215">MTPRIQHPAPSFSKTALLPDGSFGTINLNDYKGKYVVLFFYPLDFTFSLVSQWTVNSLYLAWTQTPRNQGGLGSLNIPLISDLDQSLSATYGVLMEDGTAVRGTFLIDDQQVLRQITVNDMDVGRNVDEILRLVQAFQFVAQHGEKEKSTNKKSKKKLKNRILLPFDPQQDNMISDEEFRRLIGVGTSSKPSSASTTTSTTVSFPKTSTLPPTQHSSKSQTQDSLLTALLNEEEPAEIPRDDIKNPFVVRSTTTPHNSSKKNEEDVLDLTQIDTSMLREAFDDLTQIDQEDEVLISSPPISTPKKNLNRSAVLPPTPPQFVTPSVVKQAIDNINSLKSDNLKLFVESSSIREEKAAAATEEEGKVKMRIKKRDTTTDDEEDENYTKDTSTPKKRKSPTKSKSTTPKKKKVGGWVMDLDEEKEWDEKSKKAIEEMRKRFESVDKVKLKTSSPLADQEEIHLTELVQ</sequence>
<dbReference type="CDD" id="cd03015">
    <property type="entry name" value="PRX_Typ2cys"/>
    <property type="match status" value="1"/>
</dbReference>
<dbReference type="Proteomes" id="UP000444721">
    <property type="component" value="Unassembled WGS sequence"/>
</dbReference>
<dbReference type="InterPro" id="IPR013766">
    <property type="entry name" value="Thioredoxin_domain"/>
</dbReference>
<name>A0A6A5CDP0_NAEFO</name>
<dbReference type="VEuPathDB" id="AmoebaDB:NF0015800"/>
<dbReference type="AlphaFoldDB" id="A0A6A5CDP0"/>
<dbReference type="GO" id="GO:0045454">
    <property type="term" value="P:cell redox homeostasis"/>
    <property type="evidence" value="ECO:0007669"/>
    <property type="project" value="TreeGrafter"/>
</dbReference>
<comment type="caution">
    <text evidence="7">The sequence shown here is derived from an EMBL/GenBank/DDBJ whole genome shotgun (WGS) entry which is preliminary data.</text>
</comment>
<evidence type="ECO:0000256" key="3">
    <source>
        <dbReference type="ARBA" id="ARBA00023002"/>
    </source>
</evidence>
<keyword evidence="3" id="KW-0560">Oxidoreductase</keyword>
<dbReference type="GO" id="GO:0008379">
    <property type="term" value="F:thioredoxin peroxidase activity"/>
    <property type="evidence" value="ECO:0007669"/>
    <property type="project" value="TreeGrafter"/>
</dbReference>
<feature type="compositionally biased region" description="Basic and acidic residues" evidence="5">
    <location>
        <begin position="352"/>
        <end position="365"/>
    </location>
</feature>
<keyword evidence="4" id="KW-0676">Redox-active center</keyword>
<feature type="compositionally biased region" description="Basic residues" evidence="5">
    <location>
        <begin position="391"/>
        <end position="410"/>
    </location>
</feature>
<evidence type="ECO:0000256" key="2">
    <source>
        <dbReference type="ARBA" id="ARBA00022862"/>
    </source>
</evidence>
<proteinExistence type="predicted"/>
<feature type="domain" description="Thioredoxin" evidence="6">
    <location>
        <begin position="3"/>
        <end position="139"/>
    </location>
</feature>
<evidence type="ECO:0000313" key="8">
    <source>
        <dbReference type="Proteomes" id="UP000444721"/>
    </source>
</evidence>
<feature type="region of interest" description="Disordered" evidence="5">
    <location>
        <begin position="296"/>
        <end position="315"/>
    </location>
</feature>
<evidence type="ECO:0000256" key="5">
    <source>
        <dbReference type="SAM" id="MobiDB-lite"/>
    </source>
</evidence>
<dbReference type="EMBL" id="VFQX01000004">
    <property type="protein sequence ID" value="KAF0983700.1"/>
    <property type="molecule type" value="Genomic_DNA"/>
</dbReference>
<feature type="compositionally biased region" description="Polar residues" evidence="5">
    <location>
        <begin position="210"/>
        <end position="223"/>
    </location>
</feature>
<dbReference type="PANTHER" id="PTHR10681">
    <property type="entry name" value="THIOREDOXIN PEROXIDASE"/>
    <property type="match status" value="1"/>
</dbReference>
<reference evidence="7 8" key="1">
    <citation type="journal article" date="2019" name="Sci. Rep.">
        <title>Nanopore sequencing improves the draft genome of the human pathogenic amoeba Naegleria fowleri.</title>
        <authorList>
            <person name="Liechti N."/>
            <person name="Schurch N."/>
            <person name="Bruggmann R."/>
            <person name="Wittwer M."/>
        </authorList>
    </citation>
    <scope>NUCLEOTIDE SEQUENCE [LARGE SCALE GENOMIC DNA]</scope>
    <source>
        <strain evidence="7 8">ATCC 30894</strain>
    </source>
</reference>
<protein>
    <recommendedName>
        <fullName evidence="6">Thioredoxin domain-containing protein</fullName>
    </recommendedName>
</protein>
<dbReference type="GO" id="GO:0006979">
    <property type="term" value="P:response to oxidative stress"/>
    <property type="evidence" value="ECO:0007669"/>
    <property type="project" value="TreeGrafter"/>
</dbReference>
<dbReference type="GO" id="GO:0042744">
    <property type="term" value="P:hydrogen peroxide catabolic process"/>
    <property type="evidence" value="ECO:0007669"/>
    <property type="project" value="TreeGrafter"/>
</dbReference>
<dbReference type="RefSeq" id="XP_044568413.1">
    <property type="nucleotide sequence ID" value="XM_044711379.1"/>
</dbReference>
<dbReference type="VEuPathDB" id="AmoebaDB:NF0015810"/>
<dbReference type="OrthoDB" id="185659at2759"/>
<dbReference type="GO" id="GO:0033554">
    <property type="term" value="P:cellular response to stress"/>
    <property type="evidence" value="ECO:0007669"/>
    <property type="project" value="TreeGrafter"/>
</dbReference>
<keyword evidence="1" id="KW-0575">Peroxidase</keyword>
<dbReference type="VEuPathDB" id="AmoebaDB:FDP41_007615"/>